<dbReference type="InterPro" id="IPR001680">
    <property type="entry name" value="WD40_rpt"/>
</dbReference>
<evidence type="ECO:0000256" key="2">
    <source>
        <dbReference type="ARBA" id="ARBA00022574"/>
    </source>
</evidence>
<comment type="subcellular location">
    <subcellularLocation>
        <location evidence="1">Nucleus</location>
    </subcellularLocation>
</comment>
<dbReference type="InterPro" id="IPR036322">
    <property type="entry name" value="WD40_repeat_dom_sf"/>
</dbReference>
<accession>A0ABD3MDP6</accession>
<keyword evidence="9" id="KW-1185">Reference proteome</keyword>
<dbReference type="InterPro" id="IPR015943">
    <property type="entry name" value="WD40/YVTN_repeat-like_dom_sf"/>
</dbReference>
<evidence type="ECO:0000256" key="4">
    <source>
        <dbReference type="ARBA" id="ARBA00022737"/>
    </source>
</evidence>
<dbReference type="SMART" id="SM00320">
    <property type="entry name" value="WD40"/>
    <property type="match status" value="2"/>
</dbReference>
<evidence type="ECO:0000313" key="8">
    <source>
        <dbReference type="EMBL" id="KAL3760297.1"/>
    </source>
</evidence>
<dbReference type="AlphaFoldDB" id="A0ABD3MDP6"/>
<feature type="region of interest" description="Disordered" evidence="7">
    <location>
        <begin position="512"/>
        <end position="576"/>
    </location>
</feature>
<dbReference type="GO" id="GO:0005634">
    <property type="term" value="C:nucleus"/>
    <property type="evidence" value="ECO:0007669"/>
    <property type="project" value="UniProtKB-SubCell"/>
</dbReference>
<evidence type="ECO:0000256" key="7">
    <source>
        <dbReference type="SAM" id="MobiDB-lite"/>
    </source>
</evidence>
<dbReference type="Proteomes" id="UP001530293">
    <property type="component" value="Unassembled WGS sequence"/>
</dbReference>
<dbReference type="Gene3D" id="2.130.10.10">
    <property type="entry name" value="YVTN repeat-like/Quinoprotein amine dehydrogenase"/>
    <property type="match status" value="1"/>
</dbReference>
<evidence type="ECO:0000256" key="1">
    <source>
        <dbReference type="ARBA" id="ARBA00004123"/>
    </source>
</evidence>
<keyword evidence="2 6" id="KW-0853">WD repeat</keyword>
<feature type="repeat" description="WD" evidence="6">
    <location>
        <begin position="293"/>
        <end position="305"/>
    </location>
</feature>
<dbReference type="EMBL" id="JALLBG020000189">
    <property type="protein sequence ID" value="KAL3760297.1"/>
    <property type="molecule type" value="Genomic_DNA"/>
</dbReference>
<evidence type="ECO:0000256" key="5">
    <source>
        <dbReference type="ARBA" id="ARBA00023242"/>
    </source>
</evidence>
<protein>
    <recommendedName>
        <fullName evidence="10">WD repeat-containing protein 4 homolog</fullName>
    </recommendedName>
</protein>
<dbReference type="GO" id="GO:0008033">
    <property type="term" value="P:tRNA processing"/>
    <property type="evidence" value="ECO:0007669"/>
    <property type="project" value="UniProtKB-KW"/>
</dbReference>
<comment type="caution">
    <text evidence="8">The sequence shown here is derived from an EMBL/GenBank/DDBJ whole genome shotgun (WGS) entry which is preliminary data.</text>
</comment>
<feature type="compositionally biased region" description="Basic and acidic residues" evidence="7">
    <location>
        <begin position="566"/>
        <end position="576"/>
    </location>
</feature>
<feature type="region of interest" description="Disordered" evidence="7">
    <location>
        <begin position="326"/>
        <end position="368"/>
    </location>
</feature>
<proteinExistence type="predicted"/>
<dbReference type="PANTHER" id="PTHR16288">
    <property type="entry name" value="WD40 REPEAT PROTEIN 4"/>
    <property type="match status" value="1"/>
</dbReference>
<feature type="region of interest" description="Disordered" evidence="7">
    <location>
        <begin position="67"/>
        <end position="101"/>
    </location>
</feature>
<feature type="compositionally biased region" description="Acidic residues" evidence="7">
    <location>
        <begin position="337"/>
        <end position="354"/>
    </location>
</feature>
<keyword evidence="3" id="KW-0819">tRNA processing</keyword>
<sequence length="576" mass="63554">MSKQLLHTYQSHVVIVALNDRAFVIIKHKDDGVYASAASSSSSVSNLDSTASRAYVIELSVEVAPASDGNSGVVDEGGSEAIQKGEDQQQQQQQQRDANTNPHEIQAVCCTEIESHIYLAVSRENKTLALYSIPSQEYHVTKKFVYPTITYNLPKRAKCLSFGTVPSSSCAQSNRHVIITGDLAGDAIAYPVLSTNSSASAIPTNSTSATATTRRLLLGHTASILTGLNLVPSSNINQFILTADRDEKIRVSHFPETYMIHGYLLGHSSFISSMDAASSCQEDSDSQKRTVCITGSGDGTVRLWDYQMCKEVGRVPVMMKKCPVEENNLEDTKMPAEDDEEEEDEDVIVDDYNEEEKRDDYEDEGDFDEDFSDDDQDIDGHEIAVPVSVALSPNGESAVVVRDGIPTIDIHPIPTASSSQPILSLHKKITLDCPSQPLAVKCLGDGSVLVLGRSPDYLVHFQCSSSTGTKPADGVCFNDASSISPFCMALKDSIGSDHIDMPETTLERMWNKTNDPENERGEEGNDGEEQTQQNKKRGDLHWNDARRKEIDKLAQHRRKKRRRENRKMMKDEEVEN</sequence>
<dbReference type="SUPFAM" id="SSF50978">
    <property type="entry name" value="WD40 repeat-like"/>
    <property type="match status" value="1"/>
</dbReference>
<feature type="compositionally biased region" description="Basic residues" evidence="7">
    <location>
        <begin position="555"/>
        <end position="565"/>
    </location>
</feature>
<evidence type="ECO:0000256" key="3">
    <source>
        <dbReference type="ARBA" id="ARBA00022694"/>
    </source>
</evidence>
<feature type="compositionally biased region" description="Basic and acidic residues" evidence="7">
    <location>
        <begin position="512"/>
        <end position="523"/>
    </location>
</feature>
<dbReference type="PANTHER" id="PTHR16288:SF0">
    <property type="entry name" value="TRNA (GUANINE-N(7)-)-METHYLTRANSFERASE NON-CATALYTIC SUBUNIT WDR4"/>
    <property type="match status" value="1"/>
</dbReference>
<keyword evidence="4" id="KW-0677">Repeat</keyword>
<name>A0ABD3MDP6_9STRA</name>
<reference evidence="8 9" key="1">
    <citation type="submission" date="2024-10" db="EMBL/GenBank/DDBJ databases">
        <title>Updated reference genomes for cyclostephanoid diatoms.</title>
        <authorList>
            <person name="Roberts W.R."/>
            <person name="Alverson A.J."/>
        </authorList>
    </citation>
    <scope>NUCLEOTIDE SEQUENCE [LARGE SCALE GENOMIC DNA]</scope>
    <source>
        <strain evidence="8 9">AJA232-27</strain>
    </source>
</reference>
<feature type="compositionally biased region" description="Basic and acidic residues" evidence="7">
    <location>
        <begin position="536"/>
        <end position="554"/>
    </location>
</feature>
<organism evidence="8 9">
    <name type="scientific">Discostella pseudostelligera</name>
    <dbReference type="NCBI Taxonomy" id="259834"/>
    <lineage>
        <taxon>Eukaryota</taxon>
        <taxon>Sar</taxon>
        <taxon>Stramenopiles</taxon>
        <taxon>Ochrophyta</taxon>
        <taxon>Bacillariophyta</taxon>
        <taxon>Coscinodiscophyceae</taxon>
        <taxon>Thalassiosirophycidae</taxon>
        <taxon>Stephanodiscales</taxon>
        <taxon>Stephanodiscaceae</taxon>
        <taxon>Discostella</taxon>
    </lineage>
</organism>
<evidence type="ECO:0000256" key="6">
    <source>
        <dbReference type="PROSITE-ProRule" id="PRU00221"/>
    </source>
</evidence>
<keyword evidence="5" id="KW-0539">Nucleus</keyword>
<evidence type="ECO:0000313" key="9">
    <source>
        <dbReference type="Proteomes" id="UP001530293"/>
    </source>
</evidence>
<gene>
    <name evidence="8" type="ORF">ACHAWU_006295</name>
</gene>
<dbReference type="InterPro" id="IPR028884">
    <property type="entry name" value="Trm82"/>
</dbReference>
<dbReference type="PROSITE" id="PS50082">
    <property type="entry name" value="WD_REPEATS_2"/>
    <property type="match status" value="1"/>
</dbReference>
<evidence type="ECO:0008006" key="10">
    <source>
        <dbReference type="Google" id="ProtNLM"/>
    </source>
</evidence>